<name>A0A8S9RMB7_BRACR</name>
<organism evidence="2 3">
    <name type="scientific">Brassica cretica</name>
    <name type="common">Mustard</name>
    <dbReference type="NCBI Taxonomy" id="69181"/>
    <lineage>
        <taxon>Eukaryota</taxon>
        <taxon>Viridiplantae</taxon>
        <taxon>Streptophyta</taxon>
        <taxon>Embryophyta</taxon>
        <taxon>Tracheophyta</taxon>
        <taxon>Spermatophyta</taxon>
        <taxon>Magnoliopsida</taxon>
        <taxon>eudicotyledons</taxon>
        <taxon>Gunneridae</taxon>
        <taxon>Pentapetalae</taxon>
        <taxon>rosids</taxon>
        <taxon>malvids</taxon>
        <taxon>Brassicales</taxon>
        <taxon>Brassicaceae</taxon>
        <taxon>Brassiceae</taxon>
        <taxon>Brassica</taxon>
    </lineage>
</organism>
<gene>
    <name evidence="2" type="ORF">F2Q69_00062300</name>
</gene>
<proteinExistence type="predicted"/>
<protein>
    <submittedName>
        <fullName evidence="2">Uncharacterized protein</fullName>
    </submittedName>
</protein>
<sequence>MAVEGMAEMGVDWGGGTEELGGAGEGAAAVSGGGLIGMEGVEEGSGEMEDSDLEDSETAEVEVLARTTVPAVENATEALLAELIEGERRSGGSGGMRGTRQRLSPVARVDGLKGETLFLANQGFSIRALFFTSQ</sequence>
<feature type="compositionally biased region" description="Acidic residues" evidence="1">
    <location>
        <begin position="40"/>
        <end position="56"/>
    </location>
</feature>
<feature type="region of interest" description="Disordered" evidence="1">
    <location>
        <begin position="25"/>
        <end position="56"/>
    </location>
</feature>
<comment type="caution">
    <text evidence="2">The sequence shown here is derived from an EMBL/GenBank/DDBJ whole genome shotgun (WGS) entry which is preliminary data.</text>
</comment>
<dbReference type="AlphaFoldDB" id="A0A8S9RMB7"/>
<evidence type="ECO:0000256" key="1">
    <source>
        <dbReference type="SAM" id="MobiDB-lite"/>
    </source>
</evidence>
<accession>A0A8S9RMB7</accession>
<dbReference type="EMBL" id="QGKX02000095">
    <property type="protein sequence ID" value="KAF3574424.1"/>
    <property type="molecule type" value="Genomic_DNA"/>
</dbReference>
<reference evidence="2" key="1">
    <citation type="submission" date="2019-12" db="EMBL/GenBank/DDBJ databases">
        <title>Genome sequencing and annotation of Brassica cretica.</title>
        <authorList>
            <person name="Studholme D.J."/>
            <person name="Sarris P."/>
        </authorList>
    </citation>
    <scope>NUCLEOTIDE SEQUENCE</scope>
    <source>
        <strain evidence="2">PFS-109/04</strain>
        <tissue evidence="2">Leaf</tissue>
    </source>
</reference>
<feature type="compositionally biased region" description="Gly residues" evidence="1">
    <location>
        <begin position="25"/>
        <end position="37"/>
    </location>
</feature>
<dbReference type="Proteomes" id="UP000712600">
    <property type="component" value="Unassembled WGS sequence"/>
</dbReference>
<evidence type="ECO:0000313" key="2">
    <source>
        <dbReference type="EMBL" id="KAF3574424.1"/>
    </source>
</evidence>
<evidence type="ECO:0000313" key="3">
    <source>
        <dbReference type="Proteomes" id="UP000712600"/>
    </source>
</evidence>